<feature type="compositionally biased region" description="Basic and acidic residues" evidence="1">
    <location>
        <begin position="79"/>
        <end position="94"/>
    </location>
</feature>
<gene>
    <name evidence="3" type="ORF">PFISCL1PPCAC_23985</name>
</gene>
<evidence type="ECO:0000256" key="2">
    <source>
        <dbReference type="SAM" id="Phobius"/>
    </source>
</evidence>
<feature type="non-terminal residue" evidence="3">
    <location>
        <position position="1"/>
    </location>
</feature>
<dbReference type="EMBL" id="BTSY01000006">
    <property type="protein sequence ID" value="GMT32688.1"/>
    <property type="molecule type" value="Genomic_DNA"/>
</dbReference>
<reference evidence="3" key="1">
    <citation type="submission" date="2023-10" db="EMBL/GenBank/DDBJ databases">
        <title>Genome assembly of Pristionchus species.</title>
        <authorList>
            <person name="Yoshida K."/>
            <person name="Sommer R.J."/>
        </authorList>
    </citation>
    <scope>NUCLEOTIDE SEQUENCE</scope>
    <source>
        <strain evidence="3">RS5133</strain>
    </source>
</reference>
<feature type="non-terminal residue" evidence="3">
    <location>
        <position position="180"/>
    </location>
</feature>
<keyword evidence="2" id="KW-1133">Transmembrane helix</keyword>
<name>A0AAV5WMS7_9BILA</name>
<dbReference type="AlphaFoldDB" id="A0AAV5WMS7"/>
<evidence type="ECO:0000313" key="4">
    <source>
        <dbReference type="Proteomes" id="UP001432322"/>
    </source>
</evidence>
<keyword evidence="2" id="KW-0472">Membrane</keyword>
<sequence length="180" mass="18248">TGILRWVSTTGNDVLSHVASLVRSIVEETGGASHLVGVLVLAGVVEVVASCGVLAIGLASAELLRVLDRNGSDGDDGGDVSHGKRSDGRDDRLGKLSTGDDVLSDVTSLVGGIVVETGGARHLKGVSILARVVESGTSNGVLALGLANAEVIRVLDGDRGDGNSGSISHRYGSNGRLTRM</sequence>
<accession>A0AAV5WMS7</accession>
<dbReference type="Proteomes" id="UP001432322">
    <property type="component" value="Unassembled WGS sequence"/>
</dbReference>
<organism evidence="3 4">
    <name type="scientific">Pristionchus fissidentatus</name>
    <dbReference type="NCBI Taxonomy" id="1538716"/>
    <lineage>
        <taxon>Eukaryota</taxon>
        <taxon>Metazoa</taxon>
        <taxon>Ecdysozoa</taxon>
        <taxon>Nematoda</taxon>
        <taxon>Chromadorea</taxon>
        <taxon>Rhabditida</taxon>
        <taxon>Rhabditina</taxon>
        <taxon>Diplogasteromorpha</taxon>
        <taxon>Diplogasteroidea</taxon>
        <taxon>Neodiplogasteridae</taxon>
        <taxon>Pristionchus</taxon>
    </lineage>
</organism>
<feature type="region of interest" description="Disordered" evidence="1">
    <location>
        <begin position="73"/>
        <end position="94"/>
    </location>
</feature>
<keyword evidence="4" id="KW-1185">Reference proteome</keyword>
<evidence type="ECO:0000256" key="1">
    <source>
        <dbReference type="SAM" id="MobiDB-lite"/>
    </source>
</evidence>
<feature type="transmembrane region" description="Helical" evidence="2">
    <location>
        <begin position="35"/>
        <end position="59"/>
    </location>
</feature>
<comment type="caution">
    <text evidence="3">The sequence shown here is derived from an EMBL/GenBank/DDBJ whole genome shotgun (WGS) entry which is preliminary data.</text>
</comment>
<evidence type="ECO:0000313" key="3">
    <source>
        <dbReference type="EMBL" id="GMT32688.1"/>
    </source>
</evidence>
<keyword evidence="2" id="KW-0812">Transmembrane</keyword>
<protein>
    <submittedName>
        <fullName evidence="3">Uncharacterized protein</fullName>
    </submittedName>
</protein>
<proteinExistence type="predicted"/>